<dbReference type="PROSITE" id="PS01081">
    <property type="entry name" value="HTH_TETR_1"/>
    <property type="match status" value="1"/>
</dbReference>
<dbReference type="PROSITE" id="PS50977">
    <property type="entry name" value="HTH_TETR_2"/>
    <property type="match status" value="1"/>
</dbReference>
<gene>
    <name evidence="4" type="ORF">ACJDU8_16660</name>
</gene>
<evidence type="ECO:0000259" key="3">
    <source>
        <dbReference type="PROSITE" id="PS50977"/>
    </source>
</evidence>
<evidence type="ECO:0000256" key="1">
    <source>
        <dbReference type="ARBA" id="ARBA00023125"/>
    </source>
</evidence>
<dbReference type="PRINTS" id="PR00455">
    <property type="entry name" value="HTHTETR"/>
</dbReference>
<dbReference type="InterPro" id="IPR001647">
    <property type="entry name" value="HTH_TetR"/>
</dbReference>
<dbReference type="PANTHER" id="PTHR30328:SF54">
    <property type="entry name" value="HTH-TYPE TRANSCRIPTIONAL REPRESSOR SCO4008"/>
    <property type="match status" value="1"/>
</dbReference>
<keyword evidence="1 2" id="KW-0238">DNA-binding</keyword>
<dbReference type="SUPFAM" id="SSF48498">
    <property type="entry name" value="Tetracyclin repressor-like, C-terminal domain"/>
    <property type="match status" value="1"/>
</dbReference>
<feature type="DNA-binding region" description="H-T-H motif" evidence="2">
    <location>
        <begin position="33"/>
        <end position="52"/>
    </location>
</feature>
<evidence type="ECO:0000256" key="2">
    <source>
        <dbReference type="PROSITE-ProRule" id="PRU00335"/>
    </source>
</evidence>
<dbReference type="Pfam" id="PF00440">
    <property type="entry name" value="TetR_N"/>
    <property type="match status" value="1"/>
</dbReference>
<protein>
    <submittedName>
        <fullName evidence="4">TetR/AcrR family transcriptional regulator</fullName>
    </submittedName>
</protein>
<dbReference type="Proteomes" id="UP001623660">
    <property type="component" value="Unassembled WGS sequence"/>
</dbReference>
<dbReference type="InterPro" id="IPR036271">
    <property type="entry name" value="Tet_transcr_reg_TetR-rel_C_sf"/>
</dbReference>
<proteinExistence type="predicted"/>
<dbReference type="InterPro" id="IPR050109">
    <property type="entry name" value="HTH-type_TetR-like_transc_reg"/>
</dbReference>
<reference evidence="4 5" key="1">
    <citation type="submission" date="2024-11" db="EMBL/GenBank/DDBJ databases">
        <authorList>
            <person name="Heng Y.C."/>
            <person name="Lim A.C.H."/>
            <person name="Lee J.K.Y."/>
            <person name="Kittelmann S."/>
        </authorList>
    </citation>
    <scope>NUCLEOTIDE SEQUENCE [LARGE SCALE GENOMIC DNA]</scope>
    <source>
        <strain evidence="4 5">WILCCON 0269</strain>
    </source>
</reference>
<dbReference type="Gene3D" id="1.10.10.60">
    <property type="entry name" value="Homeodomain-like"/>
    <property type="match status" value="1"/>
</dbReference>
<dbReference type="EMBL" id="JBJHZX010000026">
    <property type="protein sequence ID" value="MFL0197177.1"/>
    <property type="molecule type" value="Genomic_DNA"/>
</dbReference>
<accession>A0ABW8SND1</accession>
<dbReference type="InterPro" id="IPR023772">
    <property type="entry name" value="DNA-bd_HTH_TetR-type_CS"/>
</dbReference>
<keyword evidence="5" id="KW-1185">Reference proteome</keyword>
<name>A0ABW8SND1_9CLOT</name>
<feature type="domain" description="HTH tetR-type" evidence="3">
    <location>
        <begin position="10"/>
        <end position="70"/>
    </location>
</feature>
<sequence length="207" mass="24756">MFSKFLSLELEKQQYIINAAMKEFAEKGFKNASTNKIVKTANIGKGMLFHYFNSKKDLYLYIYDYTVKIFIKDLVEKTDLEEKDIFDRLRQRALLEIEIINKYPDMFNFIMSASVEEADDVKSDLELRTKKMMNNRLDRYFEDFDTSKFKEDIDLHQAVKVIIWTLEGISTEEYKKLKSLSLTQSYYEEILVKMDSYIKLLKKCFYK</sequence>
<dbReference type="PANTHER" id="PTHR30328">
    <property type="entry name" value="TRANSCRIPTIONAL REPRESSOR"/>
    <property type="match status" value="1"/>
</dbReference>
<organism evidence="4 5">
    <name type="scientific">Candidatus Clostridium eludens</name>
    <dbReference type="NCBI Taxonomy" id="3381663"/>
    <lineage>
        <taxon>Bacteria</taxon>
        <taxon>Bacillati</taxon>
        <taxon>Bacillota</taxon>
        <taxon>Clostridia</taxon>
        <taxon>Eubacteriales</taxon>
        <taxon>Clostridiaceae</taxon>
        <taxon>Clostridium</taxon>
    </lineage>
</organism>
<evidence type="ECO:0000313" key="5">
    <source>
        <dbReference type="Proteomes" id="UP001623660"/>
    </source>
</evidence>
<evidence type="ECO:0000313" key="4">
    <source>
        <dbReference type="EMBL" id="MFL0197177.1"/>
    </source>
</evidence>
<comment type="caution">
    <text evidence="4">The sequence shown here is derived from an EMBL/GenBank/DDBJ whole genome shotgun (WGS) entry which is preliminary data.</text>
</comment>
<dbReference type="Gene3D" id="1.10.357.10">
    <property type="entry name" value="Tetracycline Repressor, domain 2"/>
    <property type="match status" value="1"/>
</dbReference>
<dbReference type="RefSeq" id="WP_406793281.1">
    <property type="nucleotide sequence ID" value="NZ_JBJHZX010000026.1"/>
</dbReference>
<dbReference type="SUPFAM" id="SSF46689">
    <property type="entry name" value="Homeodomain-like"/>
    <property type="match status" value="1"/>
</dbReference>
<dbReference type="InterPro" id="IPR009057">
    <property type="entry name" value="Homeodomain-like_sf"/>
</dbReference>